<evidence type="ECO:0000256" key="1">
    <source>
        <dbReference type="SAM" id="Phobius"/>
    </source>
</evidence>
<dbReference type="Proteomes" id="UP001595846">
    <property type="component" value="Unassembled WGS sequence"/>
</dbReference>
<evidence type="ECO:0000313" key="2">
    <source>
        <dbReference type="EMBL" id="MFC3959518.1"/>
    </source>
</evidence>
<feature type="transmembrane region" description="Helical" evidence="1">
    <location>
        <begin position="40"/>
        <end position="63"/>
    </location>
</feature>
<accession>A0ABD5NR69</accession>
<keyword evidence="3" id="KW-1185">Reference proteome</keyword>
<dbReference type="EMBL" id="JBHSAQ010000013">
    <property type="protein sequence ID" value="MFC3959518.1"/>
    <property type="molecule type" value="Genomic_DNA"/>
</dbReference>
<evidence type="ECO:0000313" key="3">
    <source>
        <dbReference type="Proteomes" id="UP001595846"/>
    </source>
</evidence>
<dbReference type="RefSeq" id="WP_256533029.1">
    <property type="nucleotide sequence ID" value="NZ_CP101824.1"/>
</dbReference>
<keyword evidence="1" id="KW-0812">Transmembrane</keyword>
<keyword evidence="1" id="KW-0472">Membrane</keyword>
<proteinExistence type="predicted"/>
<reference evidence="2 3" key="1">
    <citation type="journal article" date="2019" name="Int. J. Syst. Evol. Microbiol.">
        <title>The Global Catalogue of Microorganisms (GCM) 10K type strain sequencing project: providing services to taxonomists for standard genome sequencing and annotation.</title>
        <authorList>
            <consortium name="The Broad Institute Genomics Platform"/>
            <consortium name="The Broad Institute Genome Sequencing Center for Infectious Disease"/>
            <person name="Wu L."/>
            <person name="Ma J."/>
        </authorList>
    </citation>
    <scope>NUCLEOTIDE SEQUENCE [LARGE SCALE GENOMIC DNA]</scope>
    <source>
        <strain evidence="2 3">IBRC-M 10256</strain>
    </source>
</reference>
<keyword evidence="1" id="KW-1133">Transmembrane helix</keyword>
<sequence length="68" mass="6648">MTIDLVLVLGGIAVALVAIPLVVGSTLALGTVPPTDSVAFYGLVGAVMTPGPLMGAVGCWLAARSDPA</sequence>
<dbReference type="AlphaFoldDB" id="A0ABD5NR69"/>
<comment type="caution">
    <text evidence="2">The sequence shown here is derived from an EMBL/GenBank/DDBJ whole genome shotgun (WGS) entry which is preliminary data.</text>
</comment>
<protein>
    <submittedName>
        <fullName evidence="2">Uncharacterized protein</fullName>
    </submittedName>
</protein>
<name>A0ABD5NR69_9EURY</name>
<dbReference type="GeneID" id="73902142"/>
<gene>
    <name evidence="2" type="ORF">ACFOUR_14230</name>
</gene>
<organism evidence="2 3">
    <name type="scientific">Halovivax cerinus</name>
    <dbReference type="NCBI Taxonomy" id="1487865"/>
    <lineage>
        <taxon>Archaea</taxon>
        <taxon>Methanobacteriati</taxon>
        <taxon>Methanobacteriota</taxon>
        <taxon>Stenosarchaea group</taxon>
        <taxon>Halobacteria</taxon>
        <taxon>Halobacteriales</taxon>
        <taxon>Natrialbaceae</taxon>
        <taxon>Halovivax</taxon>
    </lineage>
</organism>